<keyword evidence="1" id="KW-1133">Transmembrane helix</keyword>
<protein>
    <submittedName>
        <fullName evidence="2">Uncharacterized protein</fullName>
    </submittedName>
</protein>
<organism evidence="2 3">
    <name type="scientific">Smittium simulii</name>
    <dbReference type="NCBI Taxonomy" id="133385"/>
    <lineage>
        <taxon>Eukaryota</taxon>
        <taxon>Fungi</taxon>
        <taxon>Fungi incertae sedis</taxon>
        <taxon>Zoopagomycota</taxon>
        <taxon>Kickxellomycotina</taxon>
        <taxon>Harpellomycetes</taxon>
        <taxon>Harpellales</taxon>
        <taxon>Legeriomycetaceae</taxon>
        <taxon>Smittium</taxon>
    </lineage>
</organism>
<dbReference type="AlphaFoldDB" id="A0A2T9YPI8"/>
<dbReference type="EMBL" id="MBFR01000098">
    <property type="protein sequence ID" value="PVU94239.1"/>
    <property type="molecule type" value="Genomic_DNA"/>
</dbReference>
<proteinExistence type="predicted"/>
<feature type="transmembrane region" description="Helical" evidence="1">
    <location>
        <begin position="53"/>
        <end position="71"/>
    </location>
</feature>
<evidence type="ECO:0000313" key="3">
    <source>
        <dbReference type="Proteomes" id="UP000245383"/>
    </source>
</evidence>
<reference evidence="2 3" key="1">
    <citation type="journal article" date="2018" name="MBio">
        <title>Comparative Genomics Reveals the Core Gene Toolbox for the Fungus-Insect Symbiosis.</title>
        <authorList>
            <person name="Wang Y."/>
            <person name="Stata M."/>
            <person name="Wang W."/>
            <person name="Stajich J.E."/>
            <person name="White M.M."/>
            <person name="Moncalvo J.M."/>
        </authorList>
    </citation>
    <scope>NUCLEOTIDE SEQUENCE [LARGE SCALE GENOMIC DNA]</scope>
    <source>
        <strain evidence="2 3">SWE-8-4</strain>
    </source>
</reference>
<evidence type="ECO:0000256" key="1">
    <source>
        <dbReference type="SAM" id="Phobius"/>
    </source>
</evidence>
<gene>
    <name evidence="2" type="ORF">BB561_002731</name>
</gene>
<dbReference type="STRING" id="133385.A0A2T9YPI8"/>
<feature type="transmembrane region" description="Helical" evidence="1">
    <location>
        <begin position="150"/>
        <end position="171"/>
    </location>
</feature>
<name>A0A2T9YPI8_9FUNG</name>
<feature type="transmembrane region" description="Helical" evidence="1">
    <location>
        <begin position="28"/>
        <end position="47"/>
    </location>
</feature>
<keyword evidence="1" id="KW-0812">Transmembrane</keyword>
<sequence>MDFETRRKSSFPLYSQGLISRILSYSQVIIWWFAILIALILLIVKGVGFLYYTYYYAGFSLAAALFCYFVESNELQNQTASSIAWYTRVLIAIFVPSLFSVDLTRILINGLSQAIIDGTGAVTINMLIGLLTTTILIPAIPFLSLPRKNMVWTTLFVFKVFLVLILVAVFITPFTESAPSHIYTFSDINLQKNYENTTVRANEKIDPQLLDLVSNNYSNTSFSATKDSKYFPQMYSATWIGDNGFAARFNSSKTDMVSYNVTKNIPPEFRGSKDNTGNGMFISINAPKSYICELVTEKLPLYLYVVPQFAYNETKIFTNLEKTNQTNTVFPPNNSKFSSFSYLNVPKYYSQSLLMLSKNPNSNWVVYLEPENSGTGDITLQCYYGEISLLMPQIELIKKYYENKSPVLGSPHNEYVSGVIPSAAAGVPLIPTKRTRLEYSTVAKTALNPQEFTEVSIMHLLDNSIPKALKKACYGGSDTKIGCSWTQFSGNINAAIDYVAELSLFSKLIFF</sequence>
<accession>A0A2T9YPI8</accession>
<keyword evidence="1" id="KW-0472">Membrane</keyword>
<evidence type="ECO:0000313" key="2">
    <source>
        <dbReference type="EMBL" id="PVU94239.1"/>
    </source>
</evidence>
<keyword evidence="3" id="KW-1185">Reference proteome</keyword>
<feature type="transmembrane region" description="Helical" evidence="1">
    <location>
        <begin position="83"/>
        <end position="101"/>
    </location>
</feature>
<dbReference type="Proteomes" id="UP000245383">
    <property type="component" value="Unassembled WGS sequence"/>
</dbReference>
<comment type="caution">
    <text evidence="2">The sequence shown here is derived from an EMBL/GenBank/DDBJ whole genome shotgun (WGS) entry which is preliminary data.</text>
</comment>
<feature type="transmembrane region" description="Helical" evidence="1">
    <location>
        <begin position="121"/>
        <end position="143"/>
    </location>
</feature>